<feature type="non-terminal residue" evidence="8">
    <location>
        <position position="71"/>
    </location>
</feature>
<dbReference type="GO" id="GO:0005576">
    <property type="term" value="C:extracellular region"/>
    <property type="evidence" value="ECO:0007669"/>
    <property type="project" value="UniProtKB-SubCell"/>
</dbReference>
<evidence type="ECO:0000313" key="7">
    <source>
        <dbReference type="Proteomes" id="UP000189704"/>
    </source>
</evidence>
<proteinExistence type="predicted"/>
<dbReference type="Proteomes" id="UP000189704">
    <property type="component" value="Unplaced"/>
</dbReference>
<dbReference type="AlphaFoldDB" id="A0A3Q0DTM6"/>
<dbReference type="KEGG" id="csyr:103253482"/>
<feature type="signal peptide" evidence="6">
    <location>
        <begin position="1"/>
        <end position="25"/>
    </location>
</feature>
<accession>A0A3Q0DTM6</accession>
<keyword evidence="2" id="KW-0964">Secreted</keyword>
<gene>
    <name evidence="8" type="primary">LOC103253482</name>
</gene>
<evidence type="ECO:0000256" key="5">
    <source>
        <dbReference type="SAM" id="MobiDB-lite"/>
    </source>
</evidence>
<comment type="subcellular location">
    <subcellularLocation>
        <location evidence="1">Secreted</location>
    </subcellularLocation>
</comment>
<feature type="region of interest" description="Disordered" evidence="5">
    <location>
        <begin position="37"/>
        <end position="71"/>
    </location>
</feature>
<dbReference type="RefSeq" id="XP_021565123.1">
    <property type="nucleotide sequence ID" value="XM_021709448.1"/>
</dbReference>
<evidence type="ECO:0000256" key="2">
    <source>
        <dbReference type="ARBA" id="ARBA00022525"/>
    </source>
</evidence>
<evidence type="ECO:0000256" key="3">
    <source>
        <dbReference type="ARBA" id="ARBA00022729"/>
    </source>
</evidence>
<feature type="chain" id="PRO_5018214062" evidence="6">
    <location>
        <begin position="26"/>
        <end position="71"/>
    </location>
</feature>
<organism evidence="7 8">
    <name type="scientific">Carlito syrichta</name>
    <name type="common">Philippine tarsier</name>
    <name type="synonym">Tarsius syrichta</name>
    <dbReference type="NCBI Taxonomy" id="1868482"/>
    <lineage>
        <taxon>Eukaryota</taxon>
        <taxon>Metazoa</taxon>
        <taxon>Chordata</taxon>
        <taxon>Craniata</taxon>
        <taxon>Vertebrata</taxon>
        <taxon>Euteleostomi</taxon>
        <taxon>Mammalia</taxon>
        <taxon>Eutheria</taxon>
        <taxon>Euarchontoglires</taxon>
        <taxon>Primates</taxon>
        <taxon>Haplorrhini</taxon>
        <taxon>Tarsiiformes</taxon>
        <taxon>Tarsiidae</taxon>
        <taxon>Carlito</taxon>
    </lineage>
</organism>
<dbReference type="GeneID" id="103253482"/>
<keyword evidence="7" id="KW-1185">Reference proteome</keyword>
<name>A0A3Q0DTM6_CARSF</name>
<dbReference type="PANTHER" id="PTHR14081:SF1">
    <property type="entry name" value="SPERM-ASSOCIATED ANTIGEN 11A-RELATED"/>
    <property type="match status" value="1"/>
</dbReference>
<protein>
    <submittedName>
        <fullName evidence="8">Sperm-associated antigen 11-like</fullName>
    </submittedName>
</protein>
<keyword evidence="3 6" id="KW-0732">Signal</keyword>
<comment type="function">
    <text evidence="4">Has antimicrobial activity against E.coli. Plays a role in the defense response in the male reproductive tract, contributing to sperm maturation, storage and protection.</text>
</comment>
<evidence type="ECO:0000313" key="8">
    <source>
        <dbReference type="RefSeq" id="XP_021565123.1"/>
    </source>
</evidence>
<sequence>MKPQLLPLFASLLLVAPLFPGLSRALDVNRLGTEAPRRFEEGSLGQGTNGSHVLHHQAKREFLPPRTPPYK</sequence>
<dbReference type="InterPro" id="IPR007988">
    <property type="entry name" value="Sperm_Ag_11A_B"/>
</dbReference>
<evidence type="ECO:0000256" key="6">
    <source>
        <dbReference type="SAM" id="SignalP"/>
    </source>
</evidence>
<evidence type="ECO:0000256" key="4">
    <source>
        <dbReference type="ARBA" id="ARBA00045473"/>
    </source>
</evidence>
<dbReference type="PANTHER" id="PTHR14081">
    <property type="entry name" value="SPERM-ASSOCIATED ANTIGEN 11A-RELATED-RELATED"/>
    <property type="match status" value="1"/>
</dbReference>
<dbReference type="Pfam" id="PF05324">
    <property type="entry name" value="Sperm_Ag_HE2"/>
    <property type="match status" value="1"/>
</dbReference>
<dbReference type="OrthoDB" id="9535762at2759"/>
<evidence type="ECO:0000256" key="1">
    <source>
        <dbReference type="ARBA" id="ARBA00004613"/>
    </source>
</evidence>
<reference evidence="8" key="1">
    <citation type="submission" date="2025-08" db="UniProtKB">
        <authorList>
            <consortium name="RefSeq"/>
        </authorList>
    </citation>
    <scope>IDENTIFICATION</scope>
</reference>
<dbReference type="GO" id="GO:0061844">
    <property type="term" value="P:antimicrobial humoral immune response mediated by antimicrobial peptide"/>
    <property type="evidence" value="ECO:0007669"/>
    <property type="project" value="TreeGrafter"/>
</dbReference>